<feature type="transmembrane region" description="Helical" evidence="1">
    <location>
        <begin position="21"/>
        <end position="52"/>
    </location>
</feature>
<evidence type="ECO:0000256" key="1">
    <source>
        <dbReference type="SAM" id="Phobius"/>
    </source>
</evidence>
<proteinExistence type="predicted"/>
<feature type="transmembrane region" description="Helical" evidence="1">
    <location>
        <begin position="58"/>
        <end position="81"/>
    </location>
</feature>
<feature type="transmembrane region" description="Helical" evidence="1">
    <location>
        <begin position="93"/>
        <end position="112"/>
    </location>
</feature>
<protein>
    <recommendedName>
        <fullName evidence="4">Integral membrane protein</fullName>
    </recommendedName>
</protein>
<evidence type="ECO:0000313" key="3">
    <source>
        <dbReference type="Proteomes" id="UP001519311"/>
    </source>
</evidence>
<dbReference type="RefSeq" id="WP_209470243.1">
    <property type="nucleotide sequence ID" value="NZ_BMWJ01000004.1"/>
</dbReference>
<name>A0ABS4V9L3_9ACTN</name>
<keyword evidence="3" id="KW-1185">Reference proteome</keyword>
<organism evidence="2 3">
    <name type="scientific">Streptomyces clavifer</name>
    <dbReference type="NCBI Taxonomy" id="68188"/>
    <lineage>
        <taxon>Bacteria</taxon>
        <taxon>Bacillati</taxon>
        <taxon>Actinomycetota</taxon>
        <taxon>Actinomycetes</taxon>
        <taxon>Kitasatosporales</taxon>
        <taxon>Streptomycetaceae</taxon>
        <taxon>Streptomyces</taxon>
    </lineage>
</organism>
<evidence type="ECO:0008006" key="4">
    <source>
        <dbReference type="Google" id="ProtNLM"/>
    </source>
</evidence>
<keyword evidence="1" id="KW-0812">Transmembrane</keyword>
<sequence>MIPAPLAPDPAPPAGPARTRLVVLTALIWCVPLAALGMLGFLVLMAALWGAASGESPAAFLLGSAGVVAAGVAVLTALYRAPFLRGMSPTGRFALLGVVVWPFPVVVLAGVLHG</sequence>
<keyword evidence="1" id="KW-1133">Transmembrane helix</keyword>
<gene>
    <name evidence="2" type="ORF">JOF59_002995</name>
</gene>
<evidence type="ECO:0000313" key="2">
    <source>
        <dbReference type="EMBL" id="MBP2360595.1"/>
    </source>
</evidence>
<keyword evidence="1" id="KW-0472">Membrane</keyword>
<comment type="caution">
    <text evidence="2">The sequence shown here is derived from an EMBL/GenBank/DDBJ whole genome shotgun (WGS) entry which is preliminary data.</text>
</comment>
<dbReference type="EMBL" id="JAGINS010000001">
    <property type="protein sequence ID" value="MBP2360595.1"/>
    <property type="molecule type" value="Genomic_DNA"/>
</dbReference>
<dbReference type="Proteomes" id="UP001519311">
    <property type="component" value="Unassembled WGS sequence"/>
</dbReference>
<reference evidence="2 3" key="1">
    <citation type="submission" date="2021-03" db="EMBL/GenBank/DDBJ databases">
        <title>Sequencing the genomes of 1000 actinobacteria strains.</title>
        <authorList>
            <person name="Klenk H.-P."/>
        </authorList>
    </citation>
    <scope>NUCLEOTIDE SEQUENCE [LARGE SCALE GENOMIC DNA]</scope>
    <source>
        <strain evidence="2 3">DSM 40843</strain>
    </source>
</reference>
<accession>A0ABS4V9L3</accession>